<dbReference type="EMBL" id="JASNVW010000003">
    <property type="protein sequence ID" value="MDK6029018.1"/>
    <property type="molecule type" value="Genomic_DNA"/>
</dbReference>
<keyword evidence="3" id="KW-0547">Nucleotide-binding</keyword>
<evidence type="ECO:0000259" key="5">
    <source>
        <dbReference type="PROSITE" id="PS50893"/>
    </source>
</evidence>
<reference evidence="6 7" key="1">
    <citation type="submission" date="2023-05" db="EMBL/GenBank/DDBJ databases">
        <title>A new hyperthermophilic archaea 'Ignisphaera cupida' sp. nov. and description of the family 'Ignisphaeraceae' fam. nov.</title>
        <authorList>
            <person name="Podosokorskaya O.A."/>
            <person name="Elcheninov A.G."/>
            <person name="Klukina A."/>
            <person name="Merkel A.Y."/>
        </authorList>
    </citation>
    <scope>NUCLEOTIDE SEQUENCE [LARGE SCALE GENOMIC DNA]</scope>
    <source>
        <strain evidence="6 7">4213-co</strain>
    </source>
</reference>
<evidence type="ECO:0000256" key="4">
    <source>
        <dbReference type="ARBA" id="ARBA00022840"/>
    </source>
</evidence>
<keyword evidence="7" id="KW-1185">Reference proteome</keyword>
<comment type="caution">
    <text evidence="6">The sequence shown here is derived from an EMBL/GenBank/DDBJ whole genome shotgun (WGS) entry which is preliminary data.</text>
</comment>
<dbReference type="RefSeq" id="WP_285274000.1">
    <property type="nucleotide sequence ID" value="NZ_JASNVW010000003.1"/>
</dbReference>
<gene>
    <name evidence="6" type="ORF">QPL79_06540</name>
</gene>
<keyword evidence="4 6" id="KW-0067">ATP-binding</keyword>
<dbReference type="PANTHER" id="PTHR43790:SF9">
    <property type="entry name" value="GALACTOFURANOSE TRANSPORTER ATP-BINDING PROTEIN YTFR"/>
    <property type="match status" value="1"/>
</dbReference>
<accession>A0ABD4ZAA0</accession>
<dbReference type="CDD" id="cd03216">
    <property type="entry name" value="ABC_Carb_Monos_I"/>
    <property type="match status" value="1"/>
</dbReference>
<dbReference type="SUPFAM" id="SSF52540">
    <property type="entry name" value="P-loop containing nucleoside triphosphate hydrolases"/>
    <property type="match status" value="2"/>
</dbReference>
<dbReference type="AlphaFoldDB" id="A0ABD4ZAA0"/>
<feature type="domain" description="ABC transporter" evidence="5">
    <location>
        <begin position="271"/>
        <end position="511"/>
    </location>
</feature>
<evidence type="ECO:0000313" key="6">
    <source>
        <dbReference type="EMBL" id="MDK6029018.1"/>
    </source>
</evidence>
<dbReference type="PROSITE" id="PS50893">
    <property type="entry name" value="ABC_TRANSPORTER_2"/>
    <property type="match status" value="2"/>
</dbReference>
<dbReference type="InterPro" id="IPR003439">
    <property type="entry name" value="ABC_transporter-like_ATP-bd"/>
</dbReference>
<evidence type="ECO:0000256" key="1">
    <source>
        <dbReference type="ARBA" id="ARBA00022448"/>
    </source>
</evidence>
<dbReference type="Proteomes" id="UP001529235">
    <property type="component" value="Unassembled WGS sequence"/>
</dbReference>
<dbReference type="InterPro" id="IPR027417">
    <property type="entry name" value="P-loop_NTPase"/>
</dbReference>
<name>A0ABD4ZAA0_9CREN</name>
<dbReference type="GO" id="GO:0005524">
    <property type="term" value="F:ATP binding"/>
    <property type="evidence" value="ECO:0007669"/>
    <property type="project" value="UniProtKB-KW"/>
</dbReference>
<evidence type="ECO:0000313" key="7">
    <source>
        <dbReference type="Proteomes" id="UP001529235"/>
    </source>
</evidence>
<evidence type="ECO:0000256" key="3">
    <source>
        <dbReference type="ARBA" id="ARBA00022741"/>
    </source>
</evidence>
<keyword evidence="1" id="KW-0813">Transport</keyword>
<protein>
    <submittedName>
        <fullName evidence="6">Sugar ABC transporter ATP-binding protein</fullName>
    </submittedName>
</protein>
<dbReference type="InterPro" id="IPR003593">
    <property type="entry name" value="AAA+_ATPase"/>
</dbReference>
<proteinExistence type="predicted"/>
<dbReference type="InterPro" id="IPR017871">
    <property type="entry name" value="ABC_transporter-like_CS"/>
</dbReference>
<dbReference type="PROSITE" id="PS00211">
    <property type="entry name" value="ABC_TRANSPORTER_1"/>
    <property type="match status" value="1"/>
</dbReference>
<dbReference type="PANTHER" id="PTHR43790">
    <property type="entry name" value="CARBOHYDRATE TRANSPORT ATP-BINDING PROTEIN MG119-RELATED"/>
    <property type="match status" value="1"/>
</dbReference>
<sequence length="513" mass="57511">MSSSQAILAKNITKTFPGVIALNNVSFDVNYGEIHGLLGQNGAGKSTLLKILYGVYKPDRGEVYINGIKTHIKSPRDARKHGIVLVHQEITVMPHLSVLENISLLGFTWNNLATKFDWKEFKKYVENLLSNLGIELDLKTKVRDLSAAERMIIQVISALSINAKVLLLDEPTSPLSLHEIEKLFMVLNQLKKQGIAMVFVTHRVNEAMELCDRITILRNGEKIATVKTTDVNTHELIKLMLGREPEELYKFRTEKDTKVLIEKFSKTTPLIELVNIYTQPSSPSEIPLKNVNLRVYQGEVVAIFGFVGAGKTELGKAIVGATKILSGEVKYMGRKIKIKSPTEAVKYGIFYLPEDRRTEGLIPHFTVASNMTISSLYYFTKAKIWLNLDKEVLMSSDMIKKLSIVTPSPYANIQQLSGGNQQKVLVARAMLSNAKLVIFDEPTIGIDIGAKAEIRRLIYRYSRDRGVSSIILTSDVDEALGIADRIYVMRDGSIVKEYINENLDRDDILKILA</sequence>
<dbReference type="Gene3D" id="3.40.50.300">
    <property type="entry name" value="P-loop containing nucleotide triphosphate hydrolases"/>
    <property type="match status" value="2"/>
</dbReference>
<organism evidence="6 7">
    <name type="scientific">Ignisphaera cupida</name>
    <dbReference type="NCBI Taxonomy" id="3050454"/>
    <lineage>
        <taxon>Archaea</taxon>
        <taxon>Thermoproteota</taxon>
        <taxon>Thermoprotei</taxon>
        <taxon>Desulfurococcales</taxon>
        <taxon>Desulfurococcaceae</taxon>
        <taxon>Ignisphaera</taxon>
    </lineage>
</organism>
<evidence type="ECO:0000256" key="2">
    <source>
        <dbReference type="ARBA" id="ARBA00022737"/>
    </source>
</evidence>
<dbReference type="SMART" id="SM00382">
    <property type="entry name" value="AAA"/>
    <property type="match status" value="2"/>
</dbReference>
<feature type="domain" description="ABC transporter" evidence="5">
    <location>
        <begin position="7"/>
        <end position="244"/>
    </location>
</feature>
<keyword evidence="2" id="KW-0677">Repeat</keyword>
<dbReference type="InterPro" id="IPR050107">
    <property type="entry name" value="ABC_carbohydrate_import_ATPase"/>
</dbReference>
<dbReference type="Pfam" id="PF00005">
    <property type="entry name" value="ABC_tran"/>
    <property type="match status" value="2"/>
</dbReference>
<dbReference type="CDD" id="cd03215">
    <property type="entry name" value="ABC_Carb_Monos_II"/>
    <property type="match status" value="1"/>
</dbReference>